<evidence type="ECO:0000259" key="8">
    <source>
        <dbReference type="PROSITE" id="PS50119"/>
    </source>
</evidence>
<feature type="region of interest" description="Disordered" evidence="7">
    <location>
        <begin position="3354"/>
        <end position="3374"/>
    </location>
</feature>
<feature type="coiled-coil region" evidence="6">
    <location>
        <begin position="3235"/>
        <end position="3283"/>
    </location>
</feature>
<dbReference type="GO" id="GO:0000278">
    <property type="term" value="P:mitotic cell cycle"/>
    <property type="evidence" value="ECO:0007669"/>
    <property type="project" value="TreeGrafter"/>
</dbReference>
<gene>
    <name evidence="9" type="ORF">TrRE_jg4376</name>
</gene>
<dbReference type="GO" id="GO:0000922">
    <property type="term" value="C:spindle pole"/>
    <property type="evidence" value="ECO:0007669"/>
    <property type="project" value="TreeGrafter"/>
</dbReference>
<dbReference type="GO" id="GO:0051295">
    <property type="term" value="P:establishment of meiotic spindle localization"/>
    <property type="evidence" value="ECO:0007669"/>
    <property type="project" value="TreeGrafter"/>
</dbReference>
<evidence type="ECO:0000313" key="9">
    <source>
        <dbReference type="EMBL" id="GMH56705.1"/>
    </source>
</evidence>
<keyword evidence="5" id="KW-0862">Zinc</keyword>
<dbReference type="Pfam" id="PF00612">
    <property type="entry name" value="IQ"/>
    <property type="match status" value="2"/>
</dbReference>
<feature type="coiled-coil region" evidence="6">
    <location>
        <begin position="1783"/>
        <end position="1817"/>
    </location>
</feature>
<dbReference type="OrthoDB" id="191834at2759"/>
<feature type="compositionally biased region" description="Basic residues" evidence="7">
    <location>
        <begin position="219"/>
        <end position="233"/>
    </location>
</feature>
<name>A0A9W7DWG7_9STRA</name>
<feature type="compositionally biased region" description="Basic and acidic residues" evidence="7">
    <location>
        <begin position="2648"/>
        <end position="2682"/>
    </location>
</feature>
<dbReference type="GO" id="GO:0005737">
    <property type="term" value="C:cytoplasm"/>
    <property type="evidence" value="ECO:0007669"/>
    <property type="project" value="UniProtKB-SubCell"/>
</dbReference>
<feature type="region of interest" description="Disordered" evidence="7">
    <location>
        <begin position="2300"/>
        <end position="2327"/>
    </location>
</feature>
<dbReference type="PANTHER" id="PTHR22706">
    <property type="entry name" value="ASSEMBLY FACTOR FOR SPINDLE MICROTUBULES"/>
    <property type="match status" value="1"/>
</dbReference>
<comment type="subcellular location">
    <subcellularLocation>
        <location evidence="1">Cytoplasm</location>
    </subcellularLocation>
</comment>
<feature type="compositionally biased region" description="Basic and acidic residues" evidence="7">
    <location>
        <begin position="282"/>
        <end position="294"/>
    </location>
</feature>
<dbReference type="SMART" id="SM00015">
    <property type="entry name" value="IQ"/>
    <property type="match status" value="9"/>
</dbReference>
<keyword evidence="3" id="KW-0677">Repeat</keyword>
<dbReference type="GO" id="GO:0007051">
    <property type="term" value="P:spindle organization"/>
    <property type="evidence" value="ECO:0007669"/>
    <property type="project" value="TreeGrafter"/>
</dbReference>
<evidence type="ECO:0000256" key="5">
    <source>
        <dbReference type="PROSITE-ProRule" id="PRU00024"/>
    </source>
</evidence>
<proteinExistence type="predicted"/>
<protein>
    <recommendedName>
        <fullName evidence="8">B box-type domain-containing protein</fullName>
    </recommendedName>
</protein>
<dbReference type="GO" id="GO:0005516">
    <property type="term" value="F:calmodulin binding"/>
    <property type="evidence" value="ECO:0007669"/>
    <property type="project" value="UniProtKB-KW"/>
</dbReference>
<evidence type="ECO:0000256" key="7">
    <source>
        <dbReference type="SAM" id="MobiDB-lite"/>
    </source>
</evidence>
<feature type="compositionally biased region" description="Low complexity" evidence="7">
    <location>
        <begin position="122"/>
        <end position="131"/>
    </location>
</feature>
<keyword evidence="10" id="KW-1185">Reference proteome</keyword>
<dbReference type="PANTHER" id="PTHR22706:SF1">
    <property type="entry name" value="ASSEMBLY FACTOR FOR SPINDLE MICROTUBULES"/>
    <property type="match status" value="1"/>
</dbReference>
<dbReference type="CDD" id="cd19757">
    <property type="entry name" value="Bbox1"/>
    <property type="match status" value="3"/>
</dbReference>
<evidence type="ECO:0000256" key="4">
    <source>
        <dbReference type="ARBA" id="ARBA00022860"/>
    </source>
</evidence>
<keyword evidence="5" id="KW-0479">Metal-binding</keyword>
<dbReference type="EMBL" id="BRXZ01002198">
    <property type="protein sequence ID" value="GMH56705.1"/>
    <property type="molecule type" value="Genomic_DNA"/>
</dbReference>
<feature type="non-terminal residue" evidence="9">
    <location>
        <position position="1"/>
    </location>
</feature>
<feature type="compositionally biased region" description="Acidic residues" evidence="7">
    <location>
        <begin position="1851"/>
        <end position="1865"/>
    </location>
</feature>
<evidence type="ECO:0000256" key="2">
    <source>
        <dbReference type="ARBA" id="ARBA00022490"/>
    </source>
</evidence>
<dbReference type="InterPro" id="IPR027417">
    <property type="entry name" value="P-loop_NTPase"/>
</dbReference>
<dbReference type="Gene3D" id="2.30.30.140">
    <property type="match status" value="2"/>
</dbReference>
<feature type="region of interest" description="Disordered" evidence="7">
    <location>
        <begin position="399"/>
        <end position="428"/>
    </location>
</feature>
<keyword evidence="4" id="KW-0112">Calmodulin-binding</keyword>
<feature type="compositionally biased region" description="Polar residues" evidence="7">
    <location>
        <begin position="2400"/>
        <end position="2414"/>
    </location>
</feature>
<comment type="caution">
    <text evidence="9">The sequence shown here is derived from an EMBL/GenBank/DDBJ whole genome shotgun (WGS) entry which is preliminary data.</text>
</comment>
<reference evidence="9" key="1">
    <citation type="submission" date="2022-07" db="EMBL/GenBank/DDBJ databases">
        <title>Genome analysis of Parmales, a sister group of diatoms, reveals the evolutionary specialization of diatoms from phago-mixotrophs to photoautotrophs.</title>
        <authorList>
            <person name="Ban H."/>
            <person name="Sato S."/>
            <person name="Yoshikawa S."/>
            <person name="Kazumasa Y."/>
            <person name="Nakamura Y."/>
            <person name="Ichinomiya M."/>
            <person name="Saitoh K."/>
            <person name="Sato N."/>
            <person name="Blanc-Mathieu R."/>
            <person name="Endo H."/>
            <person name="Kuwata A."/>
            <person name="Ogata H."/>
        </authorList>
    </citation>
    <scope>NUCLEOTIDE SEQUENCE</scope>
</reference>
<evidence type="ECO:0000256" key="3">
    <source>
        <dbReference type="ARBA" id="ARBA00022737"/>
    </source>
</evidence>
<feature type="region of interest" description="Disordered" evidence="7">
    <location>
        <begin position="2349"/>
        <end position="2455"/>
    </location>
</feature>
<evidence type="ECO:0000313" key="10">
    <source>
        <dbReference type="Proteomes" id="UP001165082"/>
    </source>
</evidence>
<dbReference type="GO" id="GO:0008270">
    <property type="term" value="F:zinc ion binding"/>
    <property type="evidence" value="ECO:0007669"/>
    <property type="project" value="UniProtKB-KW"/>
</dbReference>
<keyword evidence="5" id="KW-0863">Zinc-finger</keyword>
<dbReference type="Gene3D" id="1.20.5.190">
    <property type="match status" value="1"/>
</dbReference>
<dbReference type="PROSITE" id="PS50119">
    <property type="entry name" value="ZF_BBOX"/>
    <property type="match status" value="1"/>
</dbReference>
<sequence>MVVKLAMRPKDHDPDSFATVMGVLMSSGSSIYDRGLAAWAVGRLLQLQSKHDKYYLKKQILDQSGTIMDALVDIIGASKELSKMAAAAAAASGARGSSSSTVTSAASLTISPKRAKKKKLKSSSPSSTSSISPPPAPLFSGVSILDQSSMAGDHQPSVNDCSKISKNCSLMIVMLSNFVSEGEDGDPYTFQPPPTPLHRMAATPEVIVNADDEFDSKKMRTMRKNRRKHRHTLTNKDAANAETKGNNDQQEDENDDQNGGDLDRFIAASNREAEEAASDASESPKGKGERKYFRKTRLEKPDLLLSEYMSAPQVLPSDLGQDPHPRKTMNPNAIAGELTMADGSKMITLSRREGGPQPRTSVLFDDQPAWDVPVAAAESHDFLAKDSKLGYQVPRLYLGQDRPHTSNHVPTMPSPRGSPTNKALRPKTSEDIRQEYHSIEAKYMLDEIRKMTPSETGWYSLPPDEEWQAKAFPDGQPPVWTPSKGVNPSQLPKAWSTMNFNSTTKKMTPKSSRRIKTELIGDGEDQFDEELLEIKNESPTRRKEKTLLRQRLAGDSQTYESRQIQRARDKMSASTNFAFFPPNVSSPPLTAAAAEPKWEDEDEEDEVDVGVRFSPQSRGVSRARTSSPFKPRPVSPYQIDDILASTPQYLPGTMVELDDYRRLQLTTAESKMANKRANLASREAKEEYRRRRLNAIVSADDKDLPPEELSKLARQDHRSIISILTNQRNTLDTHALSLKNKIDANMKVQNKALPLRFLFTVEGGAEICRARLRDCFGLWIHGFESAQKTVAMAMWKMLVDAQVRKEKHAIYRAQAGRRKLKVIIKEIDLRLYKRTLDRWSKTVSYLIYVERDRAATKIQAQIYRYRAALKFIWLHDSKPIGGPLSDIYLEPIRKNVKFIIYPRVRTEKRQFWAGALAIQTRYRMVGVRNHFVLMKASSVMIQSIWRMWVERKEYMRLRRHAILIESMARMVVKKWKFRRLLKAARVAQRIFRGYRAKLRFFILLKKYRVEIERRLSMPPRIQRAWRIKVAKRRVQALRDDKNELYDAAVRLQCFWYRHQGEFPRFVLLGVLRETDKLEQEFEKQIKRYGKEALARKIQRFYRAHLRMRHEKGAVRIQCMARNAAGTNLVARLRLEKWANRKLRCWARGMMKKRNKASRKIAFAFWRGKRGRFLEHLKVMNDRMEKEEQRVKRKMLNYHASILQAVVHGVWTRRIIKRTVETMKIQRVARGFLGRRKALARLRSIQSAVATSFISRMAHEAEIKEVYRIKKVKKQSATDIGRCWRGHAVRDRLWREKEERRIRNEAATVLQRKYRKMLQVKRARAKILHMQRALTNPFREHASICELVKECISRTDLKYNPHKVICGASLQTLCYRLHILDDVYPLLEKAHIHTTHELLQMTDAELEKIGIKEEIHGKRTTGIKNADHLRSVLVALGRDPHGELSDFERKCHDDYNLCPAGGQQKSQAVRKVFEEIYGDRFAARAANFAVGAVLEKSLSALKLARFFSLHDTPGLAKEHVADLLKHDIKHHEVEFDDSRVEEALDIMLYATETTKLLVKGHPGLYYKVIQSLDLVEGDILRKKQELKNHPSALQIRNHHKRERLGVERLYLLLNDLRELDEAARVFQRAARGFNAGRIMKLAREKKFVDSVKEDYLFQRNNNHVLDIWKEDRRKEKEEYDRKYQEWLKEEERKRIDFALKDILREGWREEWRENEQENDAGEGYTMYVKEEKKKISRREREERALPLDQTHVTEILEKIDKPIYAYEDWMATLVMQRLGRTYMARTMVKRIKRERLRKEKEEQEKKKWEELQKQRKQLVTLKFNLDVVKVEDDIWEGFDPSCIRLAEDTWDNAVEEESEEESDEESHADASTTAGSSIAISKKKAENAHHHKPKYFYDDPNEETKDAFLVEMESLVDTETAIEIGSVVQAKFNNGEIYYGGVVFQVNPTTFISTQGTKTYPKDTFGILYDDGDWEPDVHKSDIRVVKLKEGMKVEARFGGHEAYFAGTVTGTNTRDGKILSYKVTYDDGSEEKAVRRSRIKVGEDIIKETDAKHDKLYREHKALVKRKKETREKQMAKWFDRMDTIDSLLEEYEELSEVSIYDRDKDDQIKHVTEIFIEDWTPQDYVKNTKGPDFGFRGESGCADLTKTKLKIAKFKELGRKLFDVVRPQVRCISSLKYTKMPLPYGWREFRHFGNIAGYQNDITGERRGIADVPTFTFQEDLACRRLQSQWRALEGKREFQKKLTNQSILSVLNLSVEEAKKKCWLGYNQEGMTLEMWLTRLGLGQTVHECMERYAKDVRKRGGGRRTSGADGHGHSRKMSRFGATDDIRRLSRAMVAIGEDGDEVSEVGSVMSGARKPSVMGGSRGRQSIIGGSRGRQSIVGGSRGRQSVIGSRGRQGSVMSPSQGRRTSSASPEGGRRTSSAGGGRRRSNSQGSDGGSRKGSRPGTVDDHHVAEADGVDTSILTLKIFLRRCESDRWLESMGFTKESDRRAIKDMKHGSLEARQKFKFLNYYKNASDPRSIRHCVEDSEDLITTLVTKRYRNNPKRVHAIVHELCSSNYPITGAQVERFFKKYDGKPAMAQENVRKELVDVKTTSGRAEEKECYEILKSGISRVGVLLNNLGVAELTTTLNEAIGAAEKVIEDGKVEEKRREEEKKRLEEEEKAEKEGEEKEKAEKERRVSKMPGAKLPGAGNRRSSEAERRASSAAAGLFGGEGAGGLLGQNNKHHVVHPSGHEAKAGLILRRDAIQLVIDWWNSTLLLQKRFRGFKQRKAYRAMQAERAKAATKLQGGVRTFIFVKKLTKYLQSQYSSKIEQLWSDEESAFYWFDKKSQTSVWEEPQQPYRPMIRDKFTQQLMQAWPILDNAVVEDPEAPPGVCMICKEQEATRMCNHCEQKNSKIKWGDGYLHTCFVCFSTFHNETAELRKHTFTVTKKAVARSLTCCMCGGLASRRCRGMVIADDVKDKLTTVVVEALDQGGGGKAKERGVGVLDQIEEEDFVNVVKENLGLGHLFSDERIKAMYVECKGKFKDKRSTAEIWKRFQEHLDAIKDECDENYCANCWESTHSRGKRSKHQWVGFMEGCRVCVECEILPADKFCEVCEDDYCRDCAKDTHRHGKKHRHPFVNVTEPLEPQQVHCSNCEFRVATEQCKFCKKMMCDSCNKFEHPDVCAVRLKLLGGNKADSHAITCAVCEKPPDVMCEQCGDVYCSVKWMGNPGCFRKTHMKGNRKEHKCIPYTFLEDRKKHEEEEVEKARRAHEARVEKMRVEKEKREALERNLIEKAEARKAKLSLDAQKEFETRHKGRIQAAAAKKWSKYLPALFGGGEKKSREDMIMNMPTVDKMNEQMRLAKEKYDKEVLEREQSGGTLQVNPHAPP</sequence>
<dbReference type="Proteomes" id="UP001165082">
    <property type="component" value="Unassembled WGS sequence"/>
</dbReference>
<keyword evidence="6" id="KW-0175">Coiled coil</keyword>
<evidence type="ECO:0000256" key="1">
    <source>
        <dbReference type="ARBA" id="ARBA00004496"/>
    </source>
</evidence>
<dbReference type="PROSITE" id="PS50096">
    <property type="entry name" value="IQ"/>
    <property type="match status" value="4"/>
</dbReference>
<organism evidence="9 10">
    <name type="scientific">Triparma retinervis</name>
    <dbReference type="NCBI Taxonomy" id="2557542"/>
    <lineage>
        <taxon>Eukaryota</taxon>
        <taxon>Sar</taxon>
        <taxon>Stramenopiles</taxon>
        <taxon>Ochrophyta</taxon>
        <taxon>Bolidophyceae</taxon>
        <taxon>Parmales</taxon>
        <taxon>Triparmaceae</taxon>
        <taxon>Triparma</taxon>
    </lineage>
</organism>
<feature type="region of interest" description="Disordered" evidence="7">
    <location>
        <begin position="2648"/>
        <end position="2708"/>
    </location>
</feature>
<dbReference type="CDD" id="cd04508">
    <property type="entry name" value="Tudor_SF"/>
    <property type="match status" value="1"/>
</dbReference>
<feature type="compositionally biased region" description="Acidic residues" evidence="7">
    <location>
        <begin position="249"/>
        <end position="258"/>
    </location>
</feature>
<feature type="region of interest" description="Disordered" evidence="7">
    <location>
        <begin position="113"/>
        <end position="138"/>
    </location>
</feature>
<evidence type="ECO:0000256" key="6">
    <source>
        <dbReference type="SAM" id="Coils"/>
    </source>
</evidence>
<dbReference type="InterPro" id="IPR051185">
    <property type="entry name" value="ASPM"/>
</dbReference>
<feature type="compositionally biased region" description="Low complexity" evidence="7">
    <location>
        <begin position="2367"/>
        <end position="2391"/>
    </location>
</feature>
<dbReference type="InterPro" id="IPR000315">
    <property type="entry name" value="Znf_B-box"/>
</dbReference>
<keyword evidence="2" id="KW-0963">Cytoplasm</keyword>
<feature type="domain" description="B box-type" evidence="8">
    <location>
        <begin position="3080"/>
        <end position="3126"/>
    </location>
</feature>
<dbReference type="InterPro" id="IPR000048">
    <property type="entry name" value="IQ_motif_EF-hand-BS"/>
</dbReference>
<accession>A0A9W7DWG7</accession>
<feature type="region of interest" description="Disordered" evidence="7">
    <location>
        <begin position="1851"/>
        <end position="1876"/>
    </location>
</feature>
<feature type="region of interest" description="Disordered" evidence="7">
    <location>
        <begin position="209"/>
        <end position="294"/>
    </location>
</feature>
<dbReference type="SUPFAM" id="SSF52540">
    <property type="entry name" value="P-loop containing nucleoside triphosphate hydrolases"/>
    <property type="match status" value="1"/>
</dbReference>